<comment type="caution">
    <text evidence="2">The sequence shown here is derived from an EMBL/GenBank/DDBJ whole genome shotgun (WGS) entry which is preliminary data.</text>
</comment>
<dbReference type="Gene3D" id="1.10.10.2910">
    <property type="match status" value="1"/>
</dbReference>
<evidence type="ECO:0000313" key="2">
    <source>
        <dbReference type="EMBL" id="MFC4027184.1"/>
    </source>
</evidence>
<sequence>MAKINKNLIEKNANDFRNINGISPFSALDLNNLLRKLKVNTLFKPLSNNFSGMAIKSDSLFILINTSQNIGRQNFTICHELYHLFIQEDFNIETTYQVGKFNRKDINEFKADCFASFLLMPEQGVFSLIPNEEIIYSNVTLDTIVNLEQYFKVSRIAMLYRLLGLGLINNKQLSEFSTGVIISAIKRGYSEELYKPNFKNELISDYGDLANKLLESEKISEGDYYSLMRRIGIDVLSNKYLDDDQRSI</sequence>
<dbReference type="RefSeq" id="WP_290234773.1">
    <property type="nucleotide sequence ID" value="NZ_JAUFPZ010000002.1"/>
</dbReference>
<dbReference type="EMBL" id="JBHSAS010000006">
    <property type="protein sequence ID" value="MFC4027184.1"/>
    <property type="molecule type" value="Genomic_DNA"/>
</dbReference>
<feature type="domain" description="IrrE N-terminal-like" evidence="1">
    <location>
        <begin position="37"/>
        <end position="162"/>
    </location>
</feature>
<evidence type="ECO:0000259" key="1">
    <source>
        <dbReference type="Pfam" id="PF06114"/>
    </source>
</evidence>
<dbReference type="Proteomes" id="UP001595793">
    <property type="component" value="Unassembled WGS sequence"/>
</dbReference>
<name>A0ABV8H502_9FLAO</name>
<dbReference type="InterPro" id="IPR052345">
    <property type="entry name" value="Rad_response_metalloprotease"/>
</dbReference>
<organism evidence="2 3">
    <name type="scientific">Zunongwangia endophytica</name>
    <dbReference type="NCBI Taxonomy" id="1808945"/>
    <lineage>
        <taxon>Bacteria</taxon>
        <taxon>Pseudomonadati</taxon>
        <taxon>Bacteroidota</taxon>
        <taxon>Flavobacteriia</taxon>
        <taxon>Flavobacteriales</taxon>
        <taxon>Flavobacteriaceae</taxon>
        <taxon>Zunongwangia</taxon>
    </lineage>
</organism>
<reference evidence="3" key="1">
    <citation type="journal article" date="2019" name="Int. J. Syst. Evol. Microbiol.">
        <title>The Global Catalogue of Microorganisms (GCM) 10K type strain sequencing project: providing services to taxonomists for standard genome sequencing and annotation.</title>
        <authorList>
            <consortium name="The Broad Institute Genomics Platform"/>
            <consortium name="The Broad Institute Genome Sequencing Center for Infectious Disease"/>
            <person name="Wu L."/>
            <person name="Ma J."/>
        </authorList>
    </citation>
    <scope>NUCLEOTIDE SEQUENCE [LARGE SCALE GENOMIC DNA]</scope>
    <source>
        <strain evidence="3">CECT 9128</strain>
    </source>
</reference>
<proteinExistence type="predicted"/>
<dbReference type="PANTHER" id="PTHR43236">
    <property type="entry name" value="ANTITOXIN HIGA1"/>
    <property type="match status" value="1"/>
</dbReference>
<keyword evidence="3" id="KW-1185">Reference proteome</keyword>
<accession>A0ABV8H502</accession>
<evidence type="ECO:0000313" key="3">
    <source>
        <dbReference type="Proteomes" id="UP001595793"/>
    </source>
</evidence>
<protein>
    <submittedName>
        <fullName evidence="2">ImmA/IrrE family metallo-endopeptidase</fullName>
    </submittedName>
</protein>
<dbReference type="InterPro" id="IPR010359">
    <property type="entry name" value="IrrE_HExxH"/>
</dbReference>
<dbReference type="PANTHER" id="PTHR43236:SF1">
    <property type="entry name" value="BLL7220 PROTEIN"/>
    <property type="match status" value="1"/>
</dbReference>
<dbReference type="Pfam" id="PF06114">
    <property type="entry name" value="Peptidase_M78"/>
    <property type="match status" value="1"/>
</dbReference>
<gene>
    <name evidence="2" type="ORF">ACFOS1_07195</name>
</gene>